<accession>A0AA86WS93</accession>
<comment type="caution">
    <text evidence="1">The sequence shown here is derived from an EMBL/GenBank/DDBJ whole genome shotgun (WGS) entry which is preliminary data.</text>
</comment>
<evidence type="ECO:0000313" key="1">
    <source>
        <dbReference type="EMBL" id="CDT88716.1"/>
    </source>
</evidence>
<organism evidence="1 2">
    <name type="scientific">Vibrio coralliirubri</name>
    <dbReference type="NCBI Taxonomy" id="1516159"/>
    <lineage>
        <taxon>Bacteria</taxon>
        <taxon>Pseudomonadati</taxon>
        <taxon>Pseudomonadota</taxon>
        <taxon>Gammaproteobacteria</taxon>
        <taxon>Vibrionales</taxon>
        <taxon>Vibrionaceae</taxon>
        <taxon>Vibrio</taxon>
    </lineage>
</organism>
<evidence type="ECO:0000313" key="2">
    <source>
        <dbReference type="Proteomes" id="UP000041625"/>
    </source>
</evidence>
<proteinExistence type="predicted"/>
<gene>
    <name evidence="1" type="ORF">VCR31J2_1410063</name>
</gene>
<dbReference type="AlphaFoldDB" id="A0AA86WS93"/>
<sequence length="44" mass="5155">MIENRTKSTDGYEHALCVIGVNPSLFKDVKKVRCKRWDSTFCDY</sequence>
<reference evidence="1 2" key="1">
    <citation type="submission" date="2014-06" db="EMBL/GenBank/DDBJ databases">
        <authorList>
            <person name="Le Roux F."/>
        </authorList>
    </citation>
    <scope>NUCLEOTIDE SEQUENCE [LARGE SCALE GENOMIC DNA]</scope>
    <source>
        <strain evidence="1 2">J2-31</strain>
    </source>
</reference>
<dbReference type="EMBL" id="CCKJ01000048">
    <property type="protein sequence ID" value="CDT88716.1"/>
    <property type="molecule type" value="Genomic_DNA"/>
</dbReference>
<name>A0AA86WS93_9VIBR</name>
<protein>
    <submittedName>
        <fullName evidence="1">Uncharacterized protein</fullName>
    </submittedName>
</protein>
<keyword evidence="2" id="KW-1185">Reference proteome</keyword>
<dbReference type="Proteomes" id="UP000041625">
    <property type="component" value="Unassembled WGS sequence"/>
</dbReference>